<dbReference type="RefSeq" id="WP_012743754.1">
    <property type="nucleotide sequence ID" value="NZ_CP092643.1"/>
</dbReference>
<dbReference type="EMBL" id="QRUJ01000009">
    <property type="protein sequence ID" value="RGR54088.1"/>
    <property type="molecule type" value="Genomic_DNA"/>
</dbReference>
<feature type="transmembrane region" description="Helical" evidence="6">
    <location>
        <begin position="107"/>
        <end position="129"/>
    </location>
</feature>
<dbReference type="EMBL" id="JAAILW010000004">
    <property type="protein sequence ID" value="NSC26417.1"/>
    <property type="molecule type" value="Genomic_DNA"/>
</dbReference>
<evidence type="ECO:0000313" key="34">
    <source>
        <dbReference type="Proteomes" id="UP000260970"/>
    </source>
</evidence>
<feature type="transmembrane region" description="Helical" evidence="6">
    <location>
        <begin position="68"/>
        <end position="87"/>
    </location>
</feature>
<keyword evidence="2" id="KW-1003">Cell membrane</keyword>
<keyword evidence="29" id="KW-1185">Reference proteome</keyword>
<feature type="transmembrane region" description="Helical" evidence="6">
    <location>
        <begin position="30"/>
        <end position="56"/>
    </location>
</feature>
<evidence type="ECO:0000313" key="8">
    <source>
        <dbReference type="EMBL" id="CUM69468.1"/>
    </source>
</evidence>
<dbReference type="Proteomes" id="UP000260970">
    <property type="component" value="Unassembled WGS sequence"/>
</dbReference>
<evidence type="ECO:0000313" key="18">
    <source>
        <dbReference type="EMBL" id="RGK43833.1"/>
    </source>
</evidence>
<evidence type="ECO:0000313" key="28">
    <source>
        <dbReference type="EMBL" id="TYL61326.1"/>
    </source>
</evidence>
<keyword evidence="5 6" id="KW-0472">Membrane</keyword>
<dbReference type="Proteomes" id="UP000283721">
    <property type="component" value="Unassembled WGS sequence"/>
</dbReference>
<evidence type="ECO:0000313" key="15">
    <source>
        <dbReference type="EMBL" id="NSC26417.1"/>
    </source>
</evidence>
<dbReference type="Proteomes" id="UP000283297">
    <property type="component" value="Unassembled WGS sequence"/>
</dbReference>
<proteinExistence type="predicted"/>
<dbReference type="PANTHER" id="PTHR34857:SF2">
    <property type="entry name" value="SLL0384 PROTEIN"/>
    <property type="match status" value="1"/>
</dbReference>
<dbReference type="EMBL" id="WKQP01000012">
    <property type="protein sequence ID" value="MSC60379.1"/>
    <property type="molecule type" value="Genomic_DNA"/>
</dbReference>
<reference evidence="11" key="10">
    <citation type="submission" date="2021-10" db="EMBL/GenBank/DDBJ databases">
        <title>Collection of gut derived symbiotic bacterial strains cultured from healthy donors.</title>
        <authorList>
            <person name="Lin H."/>
            <person name="Littmann E."/>
            <person name="Kohout C."/>
            <person name="Pamer E.G."/>
        </authorList>
    </citation>
    <scope>NUCLEOTIDE SEQUENCE</scope>
    <source>
        <strain evidence="11">DFI.7.28A</strain>
    </source>
</reference>
<feature type="transmembrane region" description="Helical" evidence="6">
    <location>
        <begin position="248"/>
        <end position="267"/>
    </location>
</feature>
<dbReference type="Proteomes" id="UP000266066">
    <property type="component" value="Unassembled WGS sequence"/>
</dbReference>
<dbReference type="EMBL" id="QRXR01000017">
    <property type="protein sequence ID" value="RGU22582.1"/>
    <property type="molecule type" value="Genomic_DNA"/>
</dbReference>
<dbReference type="EMBL" id="JRFS01000042">
    <property type="protein sequence ID" value="PWE82608.1"/>
    <property type="molecule type" value="Genomic_DNA"/>
</dbReference>
<dbReference type="Proteomes" id="UP000261052">
    <property type="component" value="Unassembled WGS sequence"/>
</dbReference>
<dbReference type="EMBL" id="QSQP01000005">
    <property type="protein sequence ID" value="RGK43833.1"/>
    <property type="molecule type" value="Genomic_DNA"/>
</dbReference>
<evidence type="ECO:0000313" key="46">
    <source>
        <dbReference type="Proteomes" id="UP000479563"/>
    </source>
</evidence>
<evidence type="ECO:0000313" key="10">
    <source>
        <dbReference type="EMBL" id="CUP06742.1"/>
    </source>
</evidence>
<dbReference type="Proteomes" id="UP001193756">
    <property type="component" value="Unassembled WGS sequence"/>
</dbReference>
<evidence type="ECO:0000313" key="31">
    <source>
        <dbReference type="Proteomes" id="UP000095602"/>
    </source>
</evidence>
<feature type="transmembrane region" description="Helical" evidence="6">
    <location>
        <begin position="150"/>
        <end position="172"/>
    </location>
</feature>
<dbReference type="EMBL" id="CZAJ01000015">
    <property type="protein sequence ID" value="CUP06742.1"/>
    <property type="molecule type" value="Genomic_DNA"/>
</dbReference>
<evidence type="ECO:0000313" key="17">
    <source>
        <dbReference type="EMBL" id="PWE82608.1"/>
    </source>
</evidence>
<dbReference type="InterPro" id="IPR051611">
    <property type="entry name" value="ECF_transporter_component"/>
</dbReference>
<evidence type="ECO:0000256" key="1">
    <source>
        <dbReference type="ARBA" id="ARBA00004141"/>
    </source>
</evidence>
<sequence>MIRDITIGQYYPAQSPIHKLDPRVKLFATLIYIIALFSYKGIAGVLFIVAALAAVIKISKVPFKFMVKGLKSIIILLLFTACFSVFFTQGEYTIWEYGILHISDTGLINAATMMIRLVLLIIGTSLMTLTTTPNQLTDGLEKSLGFLNKIHVPVHAIAMMMSIALRFIPILIEETDKIMKAQMARGADFEHGNIIKRAKSMVPLLVPLFVSAFRRADDLAMAMEARCYNGGEGRTKMKPLVYEKDDKIAYLFIFAFLAVVIVLRILLPVNLGNLIFR</sequence>
<dbReference type="Proteomes" id="UP000286581">
    <property type="component" value="Unassembled WGS sequence"/>
</dbReference>
<dbReference type="EMBL" id="CVRQ01000025">
    <property type="protein sequence ID" value="CRL40379.1"/>
    <property type="molecule type" value="Genomic_DNA"/>
</dbReference>
<evidence type="ECO:0000313" key="27">
    <source>
        <dbReference type="EMBL" id="RHL30139.1"/>
    </source>
</evidence>
<dbReference type="Proteomes" id="UP000465607">
    <property type="component" value="Unassembled WGS sequence"/>
</dbReference>
<dbReference type="Pfam" id="PF02361">
    <property type="entry name" value="CbiQ"/>
    <property type="match status" value="1"/>
</dbReference>
<dbReference type="EMBL" id="QROF01000002">
    <property type="protein sequence ID" value="RHL07088.1"/>
    <property type="molecule type" value="Genomic_DNA"/>
</dbReference>
<evidence type="ECO:0000256" key="4">
    <source>
        <dbReference type="ARBA" id="ARBA00022989"/>
    </source>
</evidence>
<dbReference type="CDD" id="cd16914">
    <property type="entry name" value="EcfT"/>
    <property type="match status" value="1"/>
</dbReference>
<reference evidence="28 44" key="7">
    <citation type="submission" date="2019-09" db="EMBL/GenBank/DDBJ databases">
        <title>Strain-level analysis of Eubacterium rectale using genomes from metagenomes.</title>
        <authorList>
            <person name="Karcher N."/>
            <person name="Segata N."/>
        </authorList>
    </citation>
    <scope>NUCLEOTIDE SEQUENCE [LARGE SCALE GENOMIC DNA]</scope>
    <source>
        <strain evidence="28 44">T3WBe13</strain>
    </source>
</reference>
<dbReference type="EMBL" id="QSAE01000025">
    <property type="protein sequence ID" value="RGW39578.1"/>
    <property type="molecule type" value="Genomic_DNA"/>
</dbReference>
<reference evidence="15" key="8">
    <citation type="journal article" date="2020" name="Cell Host Microbe">
        <title>Functional and Genomic Variation between Human-Derived Isolates of Lachnospiraceae Reveals Inter- and Intra-Species Diversity.</title>
        <authorList>
            <person name="Sorbara M.T."/>
            <person name="Littmann E.R."/>
            <person name="Fontana E."/>
            <person name="Moody T.U."/>
            <person name="Kohout C.E."/>
            <person name="Gjonbalaj M."/>
            <person name="Eaton V."/>
            <person name="Seok R."/>
            <person name="Leiner I.M."/>
            <person name="Pamer E.G."/>
        </authorList>
    </citation>
    <scope>NUCLEOTIDE SEQUENCE</scope>
    <source>
        <strain evidence="16">MSK.16.45</strain>
        <strain evidence="15">MSK.17.79</strain>
    </source>
</reference>
<reference evidence="45 46" key="5">
    <citation type="journal article" date="2019" name="Nat. Med.">
        <title>A library of human gut bacterial isolates paired with longitudinal multiomics data enables mechanistic microbiome research.</title>
        <authorList>
            <person name="Poyet M."/>
            <person name="Groussin M."/>
            <person name="Gibbons S.M."/>
            <person name="Avila-Pacheco J."/>
            <person name="Jiang X."/>
            <person name="Kearney S.M."/>
            <person name="Perrotta A.R."/>
            <person name="Berdy B."/>
            <person name="Zhao S."/>
            <person name="Lieberman T.D."/>
            <person name="Swanson P.K."/>
            <person name="Smith M."/>
            <person name="Roesemann S."/>
            <person name="Alexander J.E."/>
            <person name="Rich S.A."/>
            <person name="Livny J."/>
            <person name="Vlamakis H."/>
            <person name="Clish C."/>
            <person name="Bullock K."/>
            <person name="Deik A."/>
            <person name="Scott J."/>
            <person name="Pierce K.A."/>
            <person name="Xavier R.J."/>
            <person name="Alm E.J."/>
        </authorList>
    </citation>
    <scope>NUCLEOTIDE SEQUENCE [LARGE SCALE GENOMIC DNA]</scope>
    <source>
        <strain evidence="13 46">BIOML-A11</strain>
        <strain evidence="14 45">BIOML-A5</strain>
    </source>
</reference>
<dbReference type="EMBL" id="JAAIMP010000012">
    <property type="protein sequence ID" value="NSC77557.1"/>
    <property type="molecule type" value="Genomic_DNA"/>
</dbReference>
<reference evidence="15" key="9">
    <citation type="submission" date="2020-02" db="EMBL/GenBank/DDBJ databases">
        <authorList>
            <person name="Littmann E."/>
            <person name="Sorbara M."/>
        </authorList>
    </citation>
    <scope>NUCLEOTIDE SEQUENCE</scope>
    <source>
        <strain evidence="16">MSK.16.45</strain>
        <strain evidence="15">MSK.17.79</strain>
    </source>
</reference>
<evidence type="ECO:0000256" key="6">
    <source>
        <dbReference type="SAM" id="Phobius"/>
    </source>
</evidence>
<keyword evidence="4 6" id="KW-1133">Transmembrane helix</keyword>
<evidence type="ECO:0000313" key="43">
    <source>
        <dbReference type="Proteomes" id="UP000286581"/>
    </source>
</evidence>
<evidence type="ECO:0000313" key="30">
    <source>
        <dbReference type="Proteomes" id="UP000095384"/>
    </source>
</evidence>
<evidence type="ECO:0000313" key="14">
    <source>
        <dbReference type="EMBL" id="MSD27367.1"/>
    </source>
</evidence>
<evidence type="ECO:0000313" key="23">
    <source>
        <dbReference type="EMBL" id="RGW39578.1"/>
    </source>
</evidence>
<evidence type="ECO:0000313" key="40">
    <source>
        <dbReference type="Proteomes" id="UP000283765"/>
    </source>
</evidence>
<dbReference type="InterPro" id="IPR003339">
    <property type="entry name" value="ABC/ECF_trnsptr_transmembrane"/>
</dbReference>
<dbReference type="EMBL" id="CYXM01000001">
    <property type="protein sequence ID" value="CUM69468.1"/>
    <property type="molecule type" value="Genomic_DNA"/>
</dbReference>
<reference evidence="29" key="3">
    <citation type="submission" date="2015-05" db="EMBL/GenBank/DDBJ databases">
        <authorList>
            <consortium name="Pathogen Informatics"/>
        </authorList>
    </citation>
    <scope>NUCLEOTIDE SEQUENCE [LARGE SCALE GENOMIC DNA]</scope>
    <source>
        <strain evidence="9 30">2789STDY5608860</strain>
        <strain evidence="10 31">2789STDY5834884</strain>
        <strain evidence="8 32">2789STDY5834968</strain>
        <strain evidence="29">T1-815</strain>
    </source>
</reference>
<organism evidence="7 29">
    <name type="scientific">Agathobacter rectalis</name>
    <dbReference type="NCBI Taxonomy" id="39491"/>
    <lineage>
        <taxon>Bacteria</taxon>
        <taxon>Bacillati</taxon>
        <taxon>Bacillota</taxon>
        <taxon>Clostridia</taxon>
        <taxon>Lachnospirales</taxon>
        <taxon>Lachnospiraceae</taxon>
        <taxon>Agathobacter</taxon>
    </lineage>
</organism>
<evidence type="ECO:0000313" key="39">
    <source>
        <dbReference type="Proteomes" id="UP000283721"/>
    </source>
</evidence>
<dbReference type="EMBL" id="QSUG01000014">
    <property type="protein sequence ID" value="RGN21403.1"/>
    <property type="molecule type" value="Genomic_DNA"/>
</dbReference>
<dbReference type="Proteomes" id="UP000324327">
    <property type="component" value="Unassembled WGS sequence"/>
</dbReference>
<evidence type="ECO:0000313" key="45">
    <source>
        <dbReference type="Proteomes" id="UP000465607"/>
    </source>
</evidence>
<dbReference type="Proteomes" id="UP000283765">
    <property type="component" value="Unassembled WGS sequence"/>
</dbReference>
<dbReference type="EMBL" id="WKQV01000011">
    <property type="protein sequence ID" value="MSD27367.1"/>
    <property type="molecule type" value="Genomic_DNA"/>
</dbReference>
<evidence type="ECO:0000313" key="20">
    <source>
        <dbReference type="EMBL" id="RGR54088.1"/>
    </source>
</evidence>
<keyword evidence="3 6" id="KW-0812">Transmembrane</keyword>
<dbReference type="GO" id="GO:0005886">
    <property type="term" value="C:plasma membrane"/>
    <property type="evidence" value="ECO:0007669"/>
    <property type="project" value="UniProtKB-ARBA"/>
</dbReference>
<dbReference type="Proteomes" id="UP001197741">
    <property type="component" value="Unassembled WGS sequence"/>
</dbReference>
<dbReference type="OMA" id="NIMHAQQ"/>
<reference evidence="12" key="11">
    <citation type="submission" date="2023-01" db="EMBL/GenBank/DDBJ databases">
        <title>Human gut microbiome strain richness.</title>
        <authorList>
            <person name="Chen-Liaw A."/>
        </authorList>
    </citation>
    <scope>NUCLEOTIDE SEQUENCE</scope>
    <source>
        <strain evidence="12">1001283st1_D2_1001283B150209_150212</strain>
    </source>
</reference>
<reference evidence="34 35" key="4">
    <citation type="submission" date="2018-08" db="EMBL/GenBank/DDBJ databases">
        <title>A genome reference for cultivated species of the human gut microbiota.</title>
        <authorList>
            <person name="Zou Y."/>
            <person name="Xue W."/>
            <person name="Luo G."/>
        </authorList>
    </citation>
    <scope>NUCLEOTIDE SEQUENCE [LARGE SCALE GENOMIC DNA]</scope>
    <source>
        <strain evidence="24 38">AF06-19</strain>
        <strain evidence="23 43">AF12-8</strain>
        <strain evidence="22 40">AF17-27</strain>
        <strain evidence="21 41">AF18-16LB</strain>
        <strain evidence="20 36">AF25-15</strain>
        <strain evidence="27 37">AF38-24</strain>
        <strain evidence="26 42">AF39-14AC</strain>
        <strain evidence="25 39">AM47-6BH</strain>
        <strain evidence="19 34">OM05-6AA</strain>
        <strain evidence="18 35">TF11-15AC</strain>
    </source>
</reference>
<name>A0A0M6WT44_9FIRM</name>
<evidence type="ECO:0000313" key="37">
    <source>
        <dbReference type="Proteomes" id="UP000283297"/>
    </source>
</evidence>
<evidence type="ECO:0000313" key="26">
    <source>
        <dbReference type="EMBL" id="RHL07088.1"/>
    </source>
</evidence>
<evidence type="ECO:0000313" key="16">
    <source>
        <dbReference type="EMBL" id="NSC77557.1"/>
    </source>
</evidence>
<dbReference type="OrthoDB" id="8075495at2"/>
<gene>
    <name evidence="8" type="primary">ecfT_1</name>
    <name evidence="9" type="synonym">ecfT_2</name>
    <name evidence="27" type="ORF">DW028_05870</name>
    <name evidence="26" type="ORF">DW038_03960</name>
    <name evidence="25" type="ORF">DW967_08515</name>
    <name evidence="24" type="ORF">DWV45_10775</name>
    <name evidence="23" type="ORF">DWV78_08840</name>
    <name evidence="22" type="ORF">DWW89_11135</name>
    <name evidence="21" type="ORF">DWX06_06375</name>
    <name evidence="20" type="ORF">DWY38_09485</name>
    <name evidence="19" type="ORF">DXB72_12645</name>
    <name evidence="18" type="ORF">DXD13_05305</name>
    <name evidence="9" type="ORF">ERS852417_02045</name>
    <name evidence="10" type="ORF">ERS852497_01778</name>
    <name evidence="8" type="ORF">ERS852580_00084</name>
    <name evidence="28" type="ORF">FYL31_03360</name>
    <name evidence="16" type="ORF">G4312_09745</name>
    <name evidence="15" type="ORF">G4319_03485</name>
    <name evidence="13" type="ORF">GKE07_09265</name>
    <name evidence="14" type="ORF">GKE44_09400</name>
    <name evidence="17" type="ORF">LD38_15245</name>
    <name evidence="11" type="ORF">LIZ82_05505</name>
    <name evidence="12" type="ORF">PNE45_09050</name>
    <name evidence="7" type="ORF">T1815_23411</name>
</gene>
<evidence type="ECO:0000313" key="24">
    <source>
        <dbReference type="EMBL" id="RGW86447.1"/>
    </source>
</evidence>
<evidence type="ECO:0000313" key="32">
    <source>
        <dbReference type="Proteomes" id="UP000095673"/>
    </source>
</evidence>
<dbReference type="Proteomes" id="UP000479563">
    <property type="component" value="Unassembled WGS sequence"/>
</dbReference>
<dbReference type="Proteomes" id="UP000049472">
    <property type="component" value="Unassembled WGS sequence"/>
</dbReference>
<reference evidence="17 33" key="1">
    <citation type="submission" date="2014-09" db="EMBL/GenBank/DDBJ databases">
        <title>Butyrate-producing bacteria isolated from human gut.</title>
        <authorList>
            <person name="Zhang Q."/>
            <person name="Zhao L."/>
        </authorList>
    </citation>
    <scope>NUCLEOTIDE SEQUENCE [LARGE SCALE GENOMIC DNA]</scope>
    <source>
        <strain evidence="17 33">R22</strain>
    </source>
</reference>
<dbReference type="Proteomes" id="UP000095384">
    <property type="component" value="Unassembled WGS sequence"/>
</dbReference>
<dbReference type="Proteomes" id="UP000095673">
    <property type="component" value="Unassembled WGS sequence"/>
</dbReference>
<dbReference type="EMBL" id="QRXG01000008">
    <property type="protein sequence ID" value="RGT81899.1"/>
    <property type="molecule type" value="Genomic_DNA"/>
</dbReference>
<evidence type="ECO:0000313" key="13">
    <source>
        <dbReference type="EMBL" id="MSC60379.1"/>
    </source>
</evidence>
<evidence type="ECO:0000256" key="3">
    <source>
        <dbReference type="ARBA" id="ARBA00022692"/>
    </source>
</evidence>
<evidence type="ECO:0000313" key="42">
    <source>
        <dbReference type="Proteomes" id="UP000286181"/>
    </source>
</evidence>
<dbReference type="EMBL" id="QRON01000002">
    <property type="protein sequence ID" value="RHL30139.1"/>
    <property type="molecule type" value="Genomic_DNA"/>
</dbReference>
<dbReference type="Proteomes" id="UP000284296">
    <property type="component" value="Unassembled WGS sequence"/>
</dbReference>
<dbReference type="GeneID" id="86989691"/>
<evidence type="ECO:0000313" key="41">
    <source>
        <dbReference type="Proteomes" id="UP000284296"/>
    </source>
</evidence>
<evidence type="ECO:0000256" key="2">
    <source>
        <dbReference type="ARBA" id="ARBA00022475"/>
    </source>
</evidence>
<dbReference type="PANTHER" id="PTHR34857">
    <property type="entry name" value="SLL0384 PROTEIN"/>
    <property type="match status" value="1"/>
</dbReference>
<evidence type="ECO:0000313" key="44">
    <source>
        <dbReference type="Proteomes" id="UP000324327"/>
    </source>
</evidence>
<dbReference type="EMBL" id="QSES01000014">
    <property type="protein sequence ID" value="RGZ92384.1"/>
    <property type="molecule type" value="Genomic_DNA"/>
</dbReference>
<dbReference type="Proteomes" id="UP000286181">
    <property type="component" value="Unassembled WGS sequence"/>
</dbReference>
<dbReference type="Proteomes" id="UP001212823">
    <property type="component" value="Unassembled WGS sequence"/>
</dbReference>
<evidence type="ECO:0000313" key="22">
    <source>
        <dbReference type="EMBL" id="RGU22582.1"/>
    </source>
</evidence>
<evidence type="ECO:0000313" key="12">
    <source>
        <dbReference type="EMBL" id="MDB8018177.1"/>
    </source>
</evidence>
<evidence type="ECO:0000313" key="7">
    <source>
        <dbReference type="EMBL" id="CRL40379.1"/>
    </source>
</evidence>
<dbReference type="AlphaFoldDB" id="A0A0M6WT44"/>
<dbReference type="Proteomes" id="UP001193670">
    <property type="component" value="Unassembled WGS sequence"/>
</dbReference>
<accession>A0A0M6WT44</accession>
<evidence type="ECO:0000313" key="11">
    <source>
        <dbReference type="EMBL" id="MCB6960349.1"/>
    </source>
</evidence>
<evidence type="ECO:0000313" key="35">
    <source>
        <dbReference type="Proteomes" id="UP000261052"/>
    </source>
</evidence>
<evidence type="ECO:0000313" key="9">
    <source>
        <dbReference type="EMBL" id="CUO31950.1"/>
    </source>
</evidence>
<evidence type="ECO:0000313" key="33">
    <source>
        <dbReference type="Proteomes" id="UP000245905"/>
    </source>
</evidence>
<reference evidence="28 44" key="6">
    <citation type="submission" date="2019-08" db="EMBL/GenBank/DDBJ databases">
        <authorList>
            <person name="Duncan S."/>
            <person name="Walker A."/>
        </authorList>
    </citation>
    <scope>NUCLEOTIDE SEQUENCE [LARGE SCALE GENOMIC DNA]</scope>
    <source>
        <strain evidence="28 44">T3WBe13</strain>
    </source>
</reference>
<dbReference type="Proteomes" id="UP000245905">
    <property type="component" value="Unassembled WGS sequence"/>
</dbReference>
<evidence type="ECO:0000313" key="38">
    <source>
        <dbReference type="Proteomes" id="UP000283683"/>
    </source>
</evidence>
<dbReference type="EMBL" id="QSAZ01000010">
    <property type="protein sequence ID" value="RGW86447.1"/>
    <property type="molecule type" value="Genomic_DNA"/>
</dbReference>
<evidence type="ECO:0000313" key="29">
    <source>
        <dbReference type="Proteomes" id="UP000049472"/>
    </source>
</evidence>
<dbReference type="Proteomes" id="UP000283683">
    <property type="component" value="Unassembled WGS sequence"/>
</dbReference>
<evidence type="ECO:0000313" key="25">
    <source>
        <dbReference type="EMBL" id="RGZ92384.1"/>
    </source>
</evidence>
<evidence type="ECO:0000256" key="5">
    <source>
        <dbReference type="ARBA" id="ARBA00023136"/>
    </source>
</evidence>
<dbReference type="EMBL" id="JAQLYE010000014">
    <property type="protein sequence ID" value="MDB8018177.1"/>
    <property type="molecule type" value="Genomic_DNA"/>
</dbReference>
<dbReference type="Proteomes" id="UP000095602">
    <property type="component" value="Unassembled WGS sequence"/>
</dbReference>
<evidence type="ECO:0000313" key="36">
    <source>
        <dbReference type="Proteomes" id="UP000266066"/>
    </source>
</evidence>
<evidence type="ECO:0000313" key="21">
    <source>
        <dbReference type="EMBL" id="RGT81899.1"/>
    </source>
</evidence>
<comment type="subcellular location">
    <subcellularLocation>
        <location evidence="1">Membrane</location>
        <topology evidence="1">Multi-pass membrane protein</topology>
    </subcellularLocation>
</comment>
<dbReference type="EMBL" id="VSTF01000002">
    <property type="protein sequence ID" value="TYL61326.1"/>
    <property type="molecule type" value="Genomic_DNA"/>
</dbReference>
<dbReference type="EMBL" id="JAJCJQ010000005">
    <property type="protein sequence ID" value="MCB6960349.1"/>
    <property type="molecule type" value="Genomic_DNA"/>
</dbReference>
<protein>
    <submittedName>
        <fullName evidence="7">Cobalt transport protein</fullName>
    </submittedName>
    <submittedName>
        <fullName evidence="12 17">Transporter</fullName>
    </submittedName>
    <submittedName>
        <fullName evidence="8">Energy-coupling factor transporter transmembrane protein EcfT</fullName>
    </submittedName>
</protein>
<dbReference type="EMBL" id="CYYW01000014">
    <property type="protein sequence ID" value="CUO31950.1"/>
    <property type="molecule type" value="Genomic_DNA"/>
</dbReference>
<evidence type="ECO:0000313" key="19">
    <source>
        <dbReference type="EMBL" id="RGN21403.1"/>
    </source>
</evidence>
<reference evidence="7" key="2">
    <citation type="submission" date="2015-05" db="EMBL/GenBank/DDBJ databases">
        <authorList>
            <person name="Wang D.B."/>
            <person name="Wang M."/>
        </authorList>
    </citation>
    <scope>NUCLEOTIDE SEQUENCE [LARGE SCALE GENOMIC DNA]</scope>
    <source>
        <strain evidence="7">T1-815</strain>
    </source>
</reference>